<name>M1L2F2_9PROT</name>
<comment type="similarity">
    <text evidence="1 6">Belongs to the bacterial ribosomal protein bS6 family.</text>
</comment>
<dbReference type="HAMAP" id="MF_00360">
    <property type="entry name" value="Ribosomal_bS6"/>
    <property type="match status" value="1"/>
</dbReference>
<keyword evidence="6" id="KW-0694">RNA-binding</keyword>
<dbReference type="InterPro" id="IPR035980">
    <property type="entry name" value="Ribosomal_bS6_sf"/>
</dbReference>
<dbReference type="AlphaFoldDB" id="M1L2F2"/>
<dbReference type="GO" id="GO:0006412">
    <property type="term" value="P:translation"/>
    <property type="evidence" value="ECO:0007669"/>
    <property type="project" value="UniProtKB-UniRule"/>
</dbReference>
<reference evidence="7 8" key="1">
    <citation type="journal article" date="2013" name="Genome Biol. Evol.">
        <title>Genome evolution and phylogenomic analysis of candidatus kinetoplastibacterium, the betaproteobacterial endosymbionts of strigomonas and angomonas.</title>
        <authorList>
            <person name="Alves J.M."/>
            <person name="Serrano M.G."/>
            <person name="Maia da Silva F."/>
            <person name="Voegtly L.J."/>
            <person name="Matveyev A.V."/>
            <person name="Teixeira M.M."/>
            <person name="Camargo E.P."/>
            <person name="Buck G.A."/>
        </authorList>
    </citation>
    <scope>NUCLEOTIDE SEQUENCE [LARGE SCALE GENOMIC DNA]</scope>
    <source>
        <strain evidence="7 8">TCC079E</strain>
    </source>
</reference>
<keyword evidence="8" id="KW-1185">Reference proteome</keyword>
<dbReference type="KEGG" id="kde:CDSE_0635"/>
<evidence type="ECO:0000256" key="2">
    <source>
        <dbReference type="ARBA" id="ARBA00022980"/>
    </source>
</evidence>
<dbReference type="GO" id="GO:0003735">
    <property type="term" value="F:structural constituent of ribosome"/>
    <property type="evidence" value="ECO:0007669"/>
    <property type="project" value="InterPro"/>
</dbReference>
<dbReference type="SUPFAM" id="SSF54995">
    <property type="entry name" value="Ribosomal protein S6"/>
    <property type="match status" value="1"/>
</dbReference>
<protein>
    <recommendedName>
        <fullName evidence="5 6">Small ribosomal subunit protein bS6</fullName>
    </recommendedName>
</protein>
<accession>M1L2F2</accession>
<evidence type="ECO:0000256" key="1">
    <source>
        <dbReference type="ARBA" id="ARBA00009512"/>
    </source>
</evidence>
<dbReference type="PANTHER" id="PTHR21011">
    <property type="entry name" value="MITOCHONDRIAL 28S RIBOSOMAL PROTEIN S6"/>
    <property type="match status" value="1"/>
</dbReference>
<organism evidence="7 8">
    <name type="scientific">Candidatus Kinetoplastidibacterium desouzai TCC079E</name>
    <dbReference type="NCBI Taxonomy" id="1208919"/>
    <lineage>
        <taxon>Bacteria</taxon>
        <taxon>Pseudomonadati</taxon>
        <taxon>Pseudomonadota</taxon>
        <taxon>Betaproteobacteria</taxon>
        <taxon>Candidatus Kinetoplastidibacterium</taxon>
    </lineage>
</organism>
<proteinExistence type="inferred from homology"/>
<dbReference type="CDD" id="cd00473">
    <property type="entry name" value="bS6"/>
    <property type="match status" value="1"/>
</dbReference>
<evidence type="ECO:0000256" key="3">
    <source>
        <dbReference type="ARBA" id="ARBA00023274"/>
    </source>
</evidence>
<dbReference type="InterPro" id="IPR000529">
    <property type="entry name" value="Ribosomal_bS6"/>
</dbReference>
<dbReference type="Proteomes" id="UP000011547">
    <property type="component" value="Chromosome"/>
</dbReference>
<keyword evidence="3 6" id="KW-0687">Ribonucleoprotein</keyword>
<evidence type="ECO:0000256" key="5">
    <source>
        <dbReference type="ARBA" id="ARBA00035294"/>
    </source>
</evidence>
<dbReference type="eggNOG" id="COG0360">
    <property type="taxonomic scope" value="Bacteria"/>
</dbReference>
<dbReference type="GO" id="GO:0022627">
    <property type="term" value="C:cytosolic small ribosomal subunit"/>
    <property type="evidence" value="ECO:0007669"/>
    <property type="project" value="TreeGrafter"/>
</dbReference>
<dbReference type="Gene3D" id="3.30.70.60">
    <property type="match status" value="1"/>
</dbReference>
<evidence type="ECO:0000313" key="8">
    <source>
        <dbReference type="Proteomes" id="UP000011547"/>
    </source>
</evidence>
<dbReference type="PATRIC" id="fig|1208919.3.peg.366"/>
<dbReference type="EMBL" id="CP003803">
    <property type="protein sequence ID" value="AGF46928.1"/>
    <property type="molecule type" value="Genomic_DNA"/>
</dbReference>
<evidence type="ECO:0000313" key="7">
    <source>
        <dbReference type="EMBL" id="AGF46928.1"/>
    </source>
</evidence>
<dbReference type="InterPro" id="IPR020814">
    <property type="entry name" value="Ribosomal_S6_plastid/chlpt"/>
</dbReference>
<evidence type="ECO:0000256" key="4">
    <source>
        <dbReference type="ARBA" id="ARBA00035104"/>
    </source>
</evidence>
<keyword evidence="6" id="KW-0699">rRNA-binding</keyword>
<dbReference type="InterPro" id="IPR014717">
    <property type="entry name" value="Transl_elong_EF1B/ribsomal_bS6"/>
</dbReference>
<dbReference type="Pfam" id="PF01250">
    <property type="entry name" value="Ribosomal_S6"/>
    <property type="match status" value="1"/>
</dbReference>
<keyword evidence="2 6" id="KW-0689">Ribosomal protein</keyword>
<dbReference type="RefSeq" id="WP_015396339.1">
    <property type="nucleotide sequence ID" value="NC_020294.1"/>
</dbReference>
<dbReference type="PANTHER" id="PTHR21011:SF1">
    <property type="entry name" value="SMALL RIBOSOMAL SUBUNIT PROTEIN BS6M"/>
    <property type="match status" value="1"/>
</dbReference>
<dbReference type="GO" id="GO:0070181">
    <property type="term" value="F:small ribosomal subunit rRNA binding"/>
    <property type="evidence" value="ECO:0007669"/>
    <property type="project" value="TreeGrafter"/>
</dbReference>
<sequence length="123" mass="14414">MKNYEIVFIVHPDQSEQIQSMIERYSSLVTDGKGLVHRTEDWGRRQLAYPIQKLAKAHYICMNIECSQDILDELENSFRYNDAILRHLLIKKKKPVTDLSIMMKSVKKEEANSLLDEDIDQSE</sequence>
<dbReference type="NCBIfam" id="TIGR00166">
    <property type="entry name" value="S6"/>
    <property type="match status" value="1"/>
</dbReference>
<dbReference type="HOGENOM" id="CLU_113441_6_1_4"/>
<comment type="function">
    <text evidence="4 6">Binds together with bS18 to 16S ribosomal RNA.</text>
</comment>
<evidence type="ECO:0000256" key="6">
    <source>
        <dbReference type="HAMAP-Rule" id="MF_00360"/>
    </source>
</evidence>
<gene>
    <name evidence="6" type="primary">rpsF</name>
    <name evidence="7" type="ORF">CDSE_0635</name>
</gene>
<dbReference type="STRING" id="1208919.CDSE_0635"/>
<dbReference type="OrthoDB" id="9812702at2"/>